<sequence length="127" mass="14723">MNDESLTSLLKRIREFCASRPNLIIVTPNGDNLSSLQDTRLRVTDKTITIQRLTALQDSILTSLNRRKIYKMEIKKGRGEYTPLTDQEQRYHNFRNYQMSGSMDLNTTFEEFVELDNLIQGAMDTGE</sequence>
<dbReference type="EMBL" id="MW394391">
    <property type="protein sequence ID" value="QQV92249.1"/>
    <property type="molecule type" value="Genomic_DNA"/>
</dbReference>
<gene>
    <name evidence="1" type="ORF">vBKpMFBKp24_236</name>
</gene>
<reference evidence="1 2" key="1">
    <citation type="submission" date="2020-12" db="EMBL/GenBank/DDBJ databases">
        <title>Genomic characterization of four novel bacteriophages infecting Klebsiella pneumoniae.</title>
        <authorList>
            <person name="Estrada Bonilla B."/>
            <person name="Costa A.R."/>
            <person name="van Rossum T."/>
            <person name="Hagedoorn S."/>
            <person name="Wallinga H."/>
            <person name="Xiao M."/>
            <person name="Song W."/>
            <person name="Haas P.-J."/>
            <person name="Nobrega F.L."/>
            <person name="Brouns S.J.J."/>
        </authorList>
    </citation>
    <scope>NUCLEOTIDE SEQUENCE [LARGE SCALE GENOMIC DNA]</scope>
</reference>
<evidence type="ECO:0000313" key="2">
    <source>
        <dbReference type="Proteomes" id="UP000596381"/>
    </source>
</evidence>
<organism evidence="1 2">
    <name type="scientific">Klebsiella phage vB_KpM_FBKp24</name>
    <dbReference type="NCBI Taxonomy" id="2801834"/>
    <lineage>
        <taxon>Viruses</taxon>
        <taxon>Duplodnaviria</taxon>
        <taxon>Heunggongvirae</taxon>
        <taxon>Uroviricota</taxon>
        <taxon>Caudoviricetes</taxon>
        <taxon>Chimalliviridae</taxon>
        <taxon>Maaswegvirus</taxon>
        <taxon>Maaswegvirus Kp24</taxon>
    </lineage>
</organism>
<proteinExistence type="predicted"/>
<keyword evidence="2" id="KW-1185">Reference proteome</keyword>
<protein>
    <submittedName>
        <fullName evidence="1">Uncharacterized protein</fullName>
    </submittedName>
</protein>
<accession>A0A7U0J5J9</accession>
<evidence type="ECO:0000313" key="1">
    <source>
        <dbReference type="EMBL" id="QQV92249.1"/>
    </source>
</evidence>
<name>A0A7U0J5J9_9CAUD</name>
<dbReference type="Proteomes" id="UP000596381">
    <property type="component" value="Segment"/>
</dbReference>